<dbReference type="AlphaFoldDB" id="A0A5C5FXV4"/>
<organism evidence="3 4">
    <name type="scientific">Rhodotorula diobovata</name>
    <dbReference type="NCBI Taxonomy" id="5288"/>
    <lineage>
        <taxon>Eukaryota</taxon>
        <taxon>Fungi</taxon>
        <taxon>Dikarya</taxon>
        <taxon>Basidiomycota</taxon>
        <taxon>Pucciniomycotina</taxon>
        <taxon>Microbotryomycetes</taxon>
        <taxon>Sporidiobolales</taxon>
        <taxon>Sporidiobolaceae</taxon>
        <taxon>Rhodotorula</taxon>
    </lineage>
</organism>
<dbReference type="Pfam" id="PF00179">
    <property type="entry name" value="UQ_con"/>
    <property type="match status" value="1"/>
</dbReference>
<evidence type="ECO:0000313" key="4">
    <source>
        <dbReference type="Proteomes" id="UP000311382"/>
    </source>
</evidence>
<comment type="caution">
    <text evidence="3">The sequence shown here is derived from an EMBL/GenBank/DDBJ whole genome shotgun (WGS) entry which is preliminary data.</text>
</comment>
<proteinExistence type="predicted"/>
<dbReference type="InterPro" id="IPR050113">
    <property type="entry name" value="Ub_conjugating_enzyme"/>
</dbReference>
<dbReference type="OrthoDB" id="10576660at2759"/>
<gene>
    <name evidence="3" type="ORF">DMC30DRAFT_394946</name>
</gene>
<dbReference type="InterPro" id="IPR016135">
    <property type="entry name" value="UBQ-conjugating_enzyme/RWD"/>
</dbReference>
<dbReference type="STRING" id="5288.A0A5C5FXV4"/>
<dbReference type="InterPro" id="IPR000608">
    <property type="entry name" value="UBC"/>
</dbReference>
<keyword evidence="4" id="KW-1185">Reference proteome</keyword>
<feature type="domain" description="UBC core" evidence="2">
    <location>
        <begin position="112"/>
        <end position="302"/>
    </location>
</feature>
<reference evidence="3 4" key="1">
    <citation type="submission" date="2019-03" db="EMBL/GenBank/DDBJ databases">
        <title>Rhodosporidium diobovatum UCD-FST 08-225 genome sequencing, assembly, and annotation.</title>
        <authorList>
            <person name="Fakankun I.U."/>
            <person name="Fristensky B."/>
            <person name="Levin D.B."/>
        </authorList>
    </citation>
    <scope>NUCLEOTIDE SEQUENCE [LARGE SCALE GENOMIC DNA]</scope>
    <source>
        <strain evidence="3 4">UCD-FST 08-225</strain>
    </source>
</reference>
<evidence type="ECO:0000259" key="2">
    <source>
        <dbReference type="PROSITE" id="PS50127"/>
    </source>
</evidence>
<dbReference type="SMART" id="SM00212">
    <property type="entry name" value="UBCc"/>
    <property type="match status" value="1"/>
</dbReference>
<dbReference type="Proteomes" id="UP000311382">
    <property type="component" value="Unassembled WGS sequence"/>
</dbReference>
<dbReference type="Gene3D" id="3.10.110.10">
    <property type="entry name" value="Ubiquitin Conjugating Enzyme"/>
    <property type="match status" value="1"/>
</dbReference>
<dbReference type="PROSITE" id="PS50127">
    <property type="entry name" value="UBC_2"/>
    <property type="match status" value="1"/>
</dbReference>
<protein>
    <recommendedName>
        <fullName evidence="2">UBC core domain-containing protein</fullName>
    </recommendedName>
</protein>
<evidence type="ECO:0000313" key="3">
    <source>
        <dbReference type="EMBL" id="TNY21465.1"/>
    </source>
</evidence>
<sequence>MAGVKREASTTPAVVPTPQRTASAALQHSIALLSSSRDIPPTVYAELLASLSDAVSLVADYDDRERNRKRVKVEDELDVKPVVVAPDAPVAAQQPPMPSVWGLLHVSGQLSEVERMILRDVEAGQPLLDKLGILLRPVKGDDGTISLLEWEAVWSAPADSTWRGMLFTPRVVFTSGYPSTPPKVKLSPAFFHPNVYPSGTICAAWPTAEQLSPACGHEIAEMYKGYQLEGGVGSRRGRDDDGPDAAVLPPQLRLPLILEAHRRVTAYEDTEDPAQLEGYTVAKKTPDVYRERVRAIVASLAPTFAPGDYEQLAEARRRAAWRTANGQDRPLLP</sequence>
<dbReference type="PANTHER" id="PTHR24067">
    <property type="entry name" value="UBIQUITIN-CONJUGATING ENZYME E2"/>
    <property type="match status" value="1"/>
</dbReference>
<dbReference type="SUPFAM" id="SSF54495">
    <property type="entry name" value="UBC-like"/>
    <property type="match status" value="1"/>
</dbReference>
<dbReference type="EMBL" id="SOZI01000043">
    <property type="protein sequence ID" value="TNY21465.1"/>
    <property type="molecule type" value="Genomic_DNA"/>
</dbReference>
<name>A0A5C5FXV4_9BASI</name>
<keyword evidence="1" id="KW-0833">Ubl conjugation pathway</keyword>
<accession>A0A5C5FXV4</accession>
<evidence type="ECO:0000256" key="1">
    <source>
        <dbReference type="ARBA" id="ARBA00022786"/>
    </source>
</evidence>